<dbReference type="Pfam" id="PF17803">
    <property type="entry name" value="Cadherin_4"/>
    <property type="match status" value="1"/>
</dbReference>
<evidence type="ECO:0000259" key="5">
    <source>
        <dbReference type="PROSITE" id="PS50268"/>
    </source>
</evidence>
<dbReference type="Proteomes" id="UP000248536">
    <property type="component" value="Chromosome"/>
</dbReference>
<dbReference type="Gene3D" id="2.60.40.60">
    <property type="entry name" value="Cadherins"/>
    <property type="match status" value="2"/>
</dbReference>
<dbReference type="SUPFAM" id="SSF49299">
    <property type="entry name" value="PKD domain"/>
    <property type="match status" value="1"/>
</dbReference>
<proteinExistence type="predicted"/>
<dbReference type="GO" id="GO:0005886">
    <property type="term" value="C:plasma membrane"/>
    <property type="evidence" value="ECO:0007669"/>
    <property type="project" value="UniProtKB-SubCell"/>
</dbReference>
<feature type="chain" id="PRO_5016432453" description="BspA family leucine-rich repeat surface protein" evidence="3">
    <location>
        <begin position="21"/>
        <end position="493"/>
    </location>
</feature>
<dbReference type="PROSITE" id="PS50268">
    <property type="entry name" value="CADHERIN_2"/>
    <property type="match status" value="2"/>
</dbReference>
<sequence>MKLQNVFFTALFALALFSCGKDDGPTTTNGAPTMSAQAFTASEGISDTQAIGTVKATDPDGDALAFAIVANSGDLFEIAATTGSISLASGKSLDFGLAASHVITVGVSDGEDDASAQITINVTNVNSAPVVGVKAFSVPEDAVTVGNIGATDPDGDELTFAIVENDSDLFTIGGDGEISLADGKNLDFETATLHSITVSVTDGVETVEAGVNINVENVAESLAEDPASFITTWKTDADGQEIIIAPNNLFTYDYKIDWGDGTVEDIATADQQSHVYVAAGTYTVAIKGQFPAIQNSMIELNIRKRLASIEQWGDIAWKSFRQAFIACSKMEYNATDVPDLSQVTDMGVMFADCTNFNGDLSGWDVSGITNMMIMFASATSFNGDISGWDTGNITNMSSMFNNAPAFDQDLGGWNISKVTDMGGMLSGSGMSPENYSATLIGWSSNGEKNIPDNIELGAVGLTFCNNPATLTAKTVLIGQNTWTIDDNGSVDCN</sequence>
<feature type="domain" description="Cadherin" evidence="5">
    <location>
        <begin position="33"/>
        <end position="131"/>
    </location>
</feature>
<dbReference type="PROSITE" id="PS50093">
    <property type="entry name" value="PKD"/>
    <property type="match status" value="1"/>
</dbReference>
<evidence type="ECO:0000313" key="6">
    <source>
        <dbReference type="EMBL" id="AWX44527.1"/>
    </source>
</evidence>
<evidence type="ECO:0000256" key="3">
    <source>
        <dbReference type="SAM" id="SignalP"/>
    </source>
</evidence>
<evidence type="ECO:0000256" key="2">
    <source>
        <dbReference type="ARBA" id="ARBA00022989"/>
    </source>
</evidence>
<protein>
    <recommendedName>
        <fullName evidence="8">BspA family leucine-rich repeat surface protein</fullName>
    </recommendedName>
</protein>
<dbReference type="EMBL" id="CP030104">
    <property type="protein sequence ID" value="AWX44527.1"/>
    <property type="molecule type" value="Genomic_DNA"/>
</dbReference>
<dbReference type="GO" id="GO:0007156">
    <property type="term" value="P:homophilic cell adhesion via plasma membrane adhesion molecules"/>
    <property type="evidence" value="ECO:0007669"/>
    <property type="project" value="InterPro"/>
</dbReference>
<keyword evidence="1" id="KW-0812">Transmembrane</keyword>
<dbReference type="InterPro" id="IPR005046">
    <property type="entry name" value="DUF285"/>
</dbReference>
<dbReference type="RefSeq" id="WP_112377994.1">
    <property type="nucleotide sequence ID" value="NZ_CP030104.1"/>
</dbReference>
<evidence type="ECO:0000259" key="4">
    <source>
        <dbReference type="PROSITE" id="PS50093"/>
    </source>
</evidence>
<dbReference type="NCBIfam" id="TIGR02167">
    <property type="entry name" value="Liste_lipo_26"/>
    <property type="match status" value="3"/>
</dbReference>
<dbReference type="CDD" id="cd11304">
    <property type="entry name" value="Cadherin_repeat"/>
    <property type="match status" value="2"/>
</dbReference>
<dbReference type="SUPFAM" id="SSF49313">
    <property type="entry name" value="Cadherin-like"/>
    <property type="match status" value="2"/>
</dbReference>
<dbReference type="Gene3D" id="2.60.40.10">
    <property type="entry name" value="Immunoglobulins"/>
    <property type="match status" value="1"/>
</dbReference>
<dbReference type="InterPro" id="IPR002126">
    <property type="entry name" value="Cadherin-like_dom"/>
</dbReference>
<feature type="domain" description="Cadherin" evidence="5">
    <location>
        <begin position="130"/>
        <end position="228"/>
    </location>
</feature>
<dbReference type="InterPro" id="IPR035986">
    <property type="entry name" value="PKD_dom_sf"/>
</dbReference>
<dbReference type="InterPro" id="IPR015919">
    <property type="entry name" value="Cadherin-like_sf"/>
</dbReference>
<gene>
    <name evidence="6" type="ORF">HME9304_01530</name>
</gene>
<dbReference type="InterPro" id="IPR000601">
    <property type="entry name" value="PKD_dom"/>
</dbReference>
<dbReference type="InterPro" id="IPR013783">
    <property type="entry name" value="Ig-like_fold"/>
</dbReference>
<keyword evidence="2" id="KW-1133">Transmembrane helix</keyword>
<keyword evidence="2" id="KW-0472">Membrane</keyword>
<name>A0A2Z4LTB4_9FLAO</name>
<evidence type="ECO:0000256" key="1">
    <source>
        <dbReference type="ARBA" id="ARBA00022692"/>
    </source>
</evidence>
<dbReference type="GO" id="GO:0005509">
    <property type="term" value="F:calcium ion binding"/>
    <property type="evidence" value="ECO:0007669"/>
    <property type="project" value="InterPro"/>
</dbReference>
<evidence type="ECO:0008006" key="8">
    <source>
        <dbReference type="Google" id="ProtNLM"/>
    </source>
</evidence>
<evidence type="ECO:0000313" key="7">
    <source>
        <dbReference type="Proteomes" id="UP000248536"/>
    </source>
</evidence>
<dbReference type="Pfam" id="PF03382">
    <property type="entry name" value="DUF285"/>
    <property type="match status" value="1"/>
</dbReference>
<dbReference type="PANTHER" id="PTHR24026:SF126">
    <property type="entry name" value="PROTOCADHERIN FAT 4"/>
    <property type="match status" value="1"/>
</dbReference>
<feature type="signal peptide" evidence="3">
    <location>
        <begin position="1"/>
        <end position="20"/>
    </location>
</feature>
<dbReference type="SMART" id="SM00112">
    <property type="entry name" value="CA"/>
    <property type="match status" value="2"/>
</dbReference>
<keyword evidence="3" id="KW-0732">Signal</keyword>
<reference evidence="6 7" key="1">
    <citation type="submission" date="2018-06" db="EMBL/GenBank/DDBJ databases">
        <title>Spongiibacterium sp. HME9304 Genome sequencing and assembly.</title>
        <authorList>
            <person name="Kang H."/>
            <person name="Kim H."/>
            <person name="Joh K."/>
        </authorList>
    </citation>
    <scope>NUCLEOTIDE SEQUENCE [LARGE SCALE GENOMIC DNA]</scope>
    <source>
        <strain evidence="6 7">HME9304</strain>
    </source>
</reference>
<dbReference type="PROSITE" id="PS51257">
    <property type="entry name" value="PROKAR_LIPOPROTEIN"/>
    <property type="match status" value="1"/>
</dbReference>
<dbReference type="PANTHER" id="PTHR24026">
    <property type="entry name" value="FAT ATYPICAL CADHERIN-RELATED"/>
    <property type="match status" value="1"/>
</dbReference>
<dbReference type="InterPro" id="IPR040853">
    <property type="entry name" value="RapA2_cadherin-like"/>
</dbReference>
<keyword evidence="7" id="KW-1185">Reference proteome</keyword>
<dbReference type="AlphaFoldDB" id="A0A2Z4LTB4"/>
<feature type="domain" description="PKD" evidence="4">
    <location>
        <begin position="254"/>
        <end position="286"/>
    </location>
</feature>
<accession>A0A2Z4LTB4</accession>
<organism evidence="6 7">
    <name type="scientific">Flagellimonas maritima</name>
    <dbReference type="NCBI Taxonomy" id="1383885"/>
    <lineage>
        <taxon>Bacteria</taxon>
        <taxon>Pseudomonadati</taxon>
        <taxon>Bacteroidota</taxon>
        <taxon>Flavobacteriia</taxon>
        <taxon>Flavobacteriales</taxon>
        <taxon>Flavobacteriaceae</taxon>
        <taxon>Flagellimonas</taxon>
    </lineage>
</organism>
<dbReference type="KEGG" id="spon:HME9304_01530"/>
<dbReference type="InterPro" id="IPR011889">
    <property type="entry name" value="Liste_lipo_26"/>
</dbReference>